<evidence type="ECO:0000259" key="7">
    <source>
        <dbReference type="PROSITE" id="PS50940"/>
    </source>
</evidence>
<evidence type="ECO:0000256" key="4">
    <source>
        <dbReference type="ARBA" id="ARBA00023157"/>
    </source>
</evidence>
<keyword evidence="5" id="KW-0325">Glycoprotein</keyword>
<gene>
    <name evidence="8" type="ORF">TCAL_08179</name>
</gene>
<feature type="region of interest" description="Disordered" evidence="6">
    <location>
        <begin position="91"/>
        <end position="139"/>
    </location>
</feature>
<protein>
    <recommendedName>
        <fullName evidence="7">Chitin-binding type-2 domain-containing protein</fullName>
    </recommendedName>
</protein>
<keyword evidence="2" id="KW-0732">Signal</keyword>
<evidence type="ECO:0000256" key="5">
    <source>
        <dbReference type="ARBA" id="ARBA00023180"/>
    </source>
</evidence>
<evidence type="ECO:0000256" key="3">
    <source>
        <dbReference type="ARBA" id="ARBA00022737"/>
    </source>
</evidence>
<dbReference type="PROSITE" id="PS50940">
    <property type="entry name" value="CHIT_BIND_II"/>
    <property type="match status" value="1"/>
</dbReference>
<dbReference type="EMBL" id="VCGU01000007">
    <property type="protein sequence ID" value="TRY73175.1"/>
    <property type="molecule type" value="Genomic_DNA"/>
</dbReference>
<keyword evidence="9" id="KW-1185">Reference proteome</keyword>
<keyword evidence="3" id="KW-0677">Repeat</keyword>
<accession>A0A553P659</accession>
<dbReference type="InterPro" id="IPR036508">
    <property type="entry name" value="Chitin-bd_dom_sf"/>
</dbReference>
<organism evidence="8 9">
    <name type="scientific">Tigriopus californicus</name>
    <name type="common">Marine copepod</name>
    <dbReference type="NCBI Taxonomy" id="6832"/>
    <lineage>
        <taxon>Eukaryota</taxon>
        <taxon>Metazoa</taxon>
        <taxon>Ecdysozoa</taxon>
        <taxon>Arthropoda</taxon>
        <taxon>Crustacea</taxon>
        <taxon>Multicrustacea</taxon>
        <taxon>Hexanauplia</taxon>
        <taxon>Copepoda</taxon>
        <taxon>Harpacticoida</taxon>
        <taxon>Harpacticidae</taxon>
        <taxon>Tigriopus</taxon>
    </lineage>
</organism>
<proteinExistence type="predicted"/>
<name>A0A553P659_TIGCA</name>
<dbReference type="GO" id="GO:0005576">
    <property type="term" value="C:extracellular region"/>
    <property type="evidence" value="ECO:0007669"/>
    <property type="project" value="InterPro"/>
</dbReference>
<sequence>MQCLYPVRLASPNKEVFFKRDLFPAQGYGTPICYVRDEGLFKINPSDCTIFYRCSGYKAHRFTCPSGLYFNPKNNVCDWPYNVNCGSHGYRGSQPSQGSHSSQASQSSQGSQGSQGSPGPFGAFGFGSFATTPSGSKRF</sequence>
<dbReference type="Gene3D" id="2.170.140.10">
    <property type="entry name" value="Chitin binding domain"/>
    <property type="match status" value="1"/>
</dbReference>
<dbReference type="InterPro" id="IPR002557">
    <property type="entry name" value="Chitin-bd_dom"/>
</dbReference>
<reference evidence="8 9" key="1">
    <citation type="journal article" date="2018" name="Nat. Ecol. Evol.">
        <title>Genomic signatures of mitonuclear coevolution across populations of Tigriopus californicus.</title>
        <authorList>
            <person name="Barreto F.S."/>
            <person name="Watson E.T."/>
            <person name="Lima T.G."/>
            <person name="Willett C.S."/>
            <person name="Edmands S."/>
            <person name="Li W."/>
            <person name="Burton R.S."/>
        </authorList>
    </citation>
    <scope>NUCLEOTIDE SEQUENCE [LARGE SCALE GENOMIC DNA]</scope>
    <source>
        <strain evidence="8 9">San Diego</strain>
    </source>
</reference>
<dbReference type="SMART" id="SM00494">
    <property type="entry name" value="ChtBD2"/>
    <property type="match status" value="1"/>
</dbReference>
<evidence type="ECO:0000256" key="6">
    <source>
        <dbReference type="SAM" id="MobiDB-lite"/>
    </source>
</evidence>
<feature type="domain" description="Chitin-binding type-2" evidence="7">
    <location>
        <begin position="30"/>
        <end position="87"/>
    </location>
</feature>
<dbReference type="PANTHER" id="PTHR23301:SF0">
    <property type="entry name" value="CHITIN-BINDING TYPE-2 DOMAIN-CONTAINING PROTEIN-RELATED"/>
    <property type="match status" value="1"/>
</dbReference>
<dbReference type="AlphaFoldDB" id="A0A553P659"/>
<dbReference type="Pfam" id="PF01607">
    <property type="entry name" value="CBM_14"/>
    <property type="match status" value="1"/>
</dbReference>
<dbReference type="GO" id="GO:0008061">
    <property type="term" value="F:chitin binding"/>
    <property type="evidence" value="ECO:0007669"/>
    <property type="project" value="UniProtKB-KW"/>
</dbReference>
<evidence type="ECO:0000256" key="2">
    <source>
        <dbReference type="ARBA" id="ARBA00022729"/>
    </source>
</evidence>
<evidence type="ECO:0000313" key="8">
    <source>
        <dbReference type="EMBL" id="TRY73175.1"/>
    </source>
</evidence>
<dbReference type="STRING" id="6832.A0A553P659"/>
<evidence type="ECO:0000256" key="1">
    <source>
        <dbReference type="ARBA" id="ARBA00022669"/>
    </source>
</evidence>
<comment type="caution">
    <text evidence="8">The sequence shown here is derived from an EMBL/GenBank/DDBJ whole genome shotgun (WGS) entry which is preliminary data.</text>
</comment>
<evidence type="ECO:0000313" key="9">
    <source>
        <dbReference type="Proteomes" id="UP000318571"/>
    </source>
</evidence>
<feature type="compositionally biased region" description="Low complexity" evidence="6">
    <location>
        <begin position="92"/>
        <end position="130"/>
    </location>
</feature>
<keyword evidence="1" id="KW-0147">Chitin-binding</keyword>
<keyword evidence="4" id="KW-1015">Disulfide bond</keyword>
<dbReference type="SUPFAM" id="SSF57625">
    <property type="entry name" value="Invertebrate chitin-binding proteins"/>
    <property type="match status" value="1"/>
</dbReference>
<dbReference type="Proteomes" id="UP000318571">
    <property type="component" value="Chromosome 3"/>
</dbReference>
<dbReference type="PANTHER" id="PTHR23301">
    <property type="entry name" value="CHITIN BINDING PERITROPHIN-A"/>
    <property type="match status" value="1"/>
</dbReference>
<dbReference type="InterPro" id="IPR051940">
    <property type="entry name" value="Chitin_bind-dev_reg"/>
</dbReference>